<dbReference type="InterPro" id="IPR004294">
    <property type="entry name" value="Carotenoid_Oase"/>
</dbReference>
<dbReference type="GO" id="GO:0046872">
    <property type="term" value="F:metal ion binding"/>
    <property type="evidence" value="ECO:0007669"/>
    <property type="project" value="UniProtKB-KW"/>
</dbReference>
<dbReference type="EMBL" id="JADCNL010000012">
    <property type="protein sequence ID" value="KAG0457309.1"/>
    <property type="molecule type" value="Genomic_DNA"/>
</dbReference>
<keyword evidence="4 5" id="KW-0408">Iron</keyword>
<evidence type="ECO:0000256" key="3">
    <source>
        <dbReference type="ARBA" id="ARBA00022964"/>
    </source>
</evidence>
<feature type="region of interest" description="Disordered" evidence="6">
    <location>
        <begin position="1"/>
        <end position="47"/>
    </location>
</feature>
<dbReference type="Proteomes" id="UP000636800">
    <property type="component" value="Chromosome 12"/>
</dbReference>
<keyword evidence="3" id="KW-0560">Oxidoreductase</keyword>
<feature type="binding site" evidence="5">
    <location>
        <position position="331"/>
    </location>
    <ligand>
        <name>Fe cation</name>
        <dbReference type="ChEBI" id="CHEBI:24875"/>
        <note>catalytic</note>
    </ligand>
</feature>
<evidence type="ECO:0000313" key="7">
    <source>
        <dbReference type="EMBL" id="KAG0457309.1"/>
    </source>
</evidence>
<sequence length="589" mass="65760">MQSPAPPHPRIPAFAQPPETSKIIPSAPPSFRYPVPHSPPPAALTVSSPQSIDAAPAIDSWAPPSSADSASTAFWDYQMLFLSQRAETTDPVLLRVVDGTVPPDLPRGTYYLTGPGIFVDDYGSTVHPLDGHGYLRSFSFSGAGGGVRYAARYVETEAVKEEREEGTGRWRFTHRGPFSVLKGGRRVGNMKVMKNVANTAVLRWGGRLFCLWEGGNPYEIDPNSMETMGAVDLVGEAKNNMTRREALPRDVALDVAAAVIRPVLYGIFKMHPKRMISHYKIDGERNRLLLLTCSAEDLLLPRANFTFYEFDDNFELKQKKEFIIPDHLFIHDWAFTENHYILFGNRIKLDIPGALLAVSGLSSMISALSLNPNQSKTPIYLLPRSTASEGRPRDWEVPIEAPSQLWISHVENAFEEDEGGGRLHLQIQASACSYQWFNMQKMFGYNWQNRRLDPAFMNAAEGNEEQLPHLVKVSIELDEMGECRSCTVANSSRWWPWPADFPTINQTQAGRKNRFTYAGTASGSRRHLPHFPFDSVLKLDGDDGKVGTWWAGDRKFVGEPTFVAKGTGDEDDGYVLVVEVREEQISIGV</sequence>
<comment type="cofactor">
    <cofactor evidence="5">
        <name>Fe(2+)</name>
        <dbReference type="ChEBI" id="CHEBI:29033"/>
    </cofactor>
    <text evidence="5">Binds 1 Fe(2+) ion per subunit.</text>
</comment>
<dbReference type="GO" id="GO:0045549">
    <property type="term" value="F:9-cis-epoxycarotenoid dioxygenase activity"/>
    <property type="evidence" value="ECO:0007669"/>
    <property type="project" value="TreeGrafter"/>
</dbReference>
<dbReference type="GO" id="GO:0016121">
    <property type="term" value="P:carotene catabolic process"/>
    <property type="evidence" value="ECO:0007669"/>
    <property type="project" value="TreeGrafter"/>
</dbReference>
<dbReference type="GO" id="GO:0009570">
    <property type="term" value="C:chloroplast stroma"/>
    <property type="evidence" value="ECO:0007669"/>
    <property type="project" value="TreeGrafter"/>
</dbReference>
<evidence type="ECO:0000256" key="5">
    <source>
        <dbReference type="PIRSR" id="PIRSR604294-1"/>
    </source>
</evidence>
<evidence type="ECO:0000256" key="1">
    <source>
        <dbReference type="ARBA" id="ARBA00006787"/>
    </source>
</evidence>
<dbReference type="PANTHER" id="PTHR10543:SF37">
    <property type="entry name" value="CAROTENOID CLEAVAGE DIOXYGENASE 7, CHLOROPLASTIC"/>
    <property type="match status" value="1"/>
</dbReference>
<evidence type="ECO:0000313" key="8">
    <source>
        <dbReference type="Proteomes" id="UP000636800"/>
    </source>
</evidence>
<keyword evidence="8" id="KW-1185">Reference proteome</keyword>
<evidence type="ECO:0008006" key="9">
    <source>
        <dbReference type="Google" id="ProtNLM"/>
    </source>
</evidence>
<dbReference type="PANTHER" id="PTHR10543">
    <property type="entry name" value="BETA-CAROTENE DIOXYGENASE"/>
    <property type="match status" value="1"/>
</dbReference>
<dbReference type="OrthoDB" id="414546at2759"/>
<accession>A0A835PPQ8</accession>
<reference evidence="7 8" key="1">
    <citation type="journal article" date="2020" name="Nat. Food">
        <title>A phased Vanilla planifolia genome enables genetic improvement of flavour and production.</title>
        <authorList>
            <person name="Hasing T."/>
            <person name="Tang H."/>
            <person name="Brym M."/>
            <person name="Khazi F."/>
            <person name="Huang T."/>
            <person name="Chambers A.H."/>
        </authorList>
    </citation>
    <scope>NUCLEOTIDE SEQUENCE [LARGE SCALE GENOMIC DNA]</scope>
    <source>
        <tissue evidence="7">Leaf</tissue>
    </source>
</reference>
<protein>
    <recommendedName>
        <fullName evidence="9">Carotenoid cleavage dioxygenase 7</fullName>
    </recommendedName>
</protein>
<evidence type="ECO:0000256" key="4">
    <source>
        <dbReference type="ARBA" id="ARBA00023004"/>
    </source>
</evidence>
<gene>
    <name evidence="7" type="ORF">HPP92_022466</name>
</gene>
<comment type="caution">
    <text evidence="7">The sequence shown here is derived from an EMBL/GenBank/DDBJ whole genome shotgun (WGS) entry which is preliminary data.</text>
</comment>
<evidence type="ECO:0000256" key="6">
    <source>
        <dbReference type="SAM" id="MobiDB-lite"/>
    </source>
</evidence>
<keyword evidence="2 5" id="KW-0479">Metal-binding</keyword>
<comment type="similarity">
    <text evidence="1">Belongs to the carotenoid oxygenase family.</text>
</comment>
<feature type="compositionally biased region" description="Pro residues" evidence="6">
    <location>
        <begin position="1"/>
        <end position="10"/>
    </location>
</feature>
<dbReference type="Pfam" id="PF03055">
    <property type="entry name" value="RPE65"/>
    <property type="match status" value="1"/>
</dbReference>
<organism evidence="7 8">
    <name type="scientific">Vanilla planifolia</name>
    <name type="common">Vanilla</name>
    <dbReference type="NCBI Taxonomy" id="51239"/>
    <lineage>
        <taxon>Eukaryota</taxon>
        <taxon>Viridiplantae</taxon>
        <taxon>Streptophyta</taxon>
        <taxon>Embryophyta</taxon>
        <taxon>Tracheophyta</taxon>
        <taxon>Spermatophyta</taxon>
        <taxon>Magnoliopsida</taxon>
        <taxon>Liliopsida</taxon>
        <taxon>Asparagales</taxon>
        <taxon>Orchidaceae</taxon>
        <taxon>Vanilloideae</taxon>
        <taxon>Vanilleae</taxon>
        <taxon>Vanilla</taxon>
    </lineage>
</organism>
<dbReference type="AlphaFoldDB" id="A0A835PPQ8"/>
<evidence type="ECO:0000256" key="2">
    <source>
        <dbReference type="ARBA" id="ARBA00022723"/>
    </source>
</evidence>
<proteinExistence type="inferred from homology"/>
<keyword evidence="3" id="KW-0223">Dioxygenase</keyword>
<feature type="binding site" evidence="5">
    <location>
        <position position="409"/>
    </location>
    <ligand>
        <name>Fe cation</name>
        <dbReference type="ChEBI" id="CHEBI:24875"/>
        <note>catalytic</note>
    </ligand>
</feature>
<name>A0A835PPQ8_VANPL</name>